<organism evidence="2">
    <name type="scientific">Phytophthora nicotianae</name>
    <name type="common">Potato buckeye rot agent</name>
    <name type="synonym">Phytophthora parasitica</name>
    <dbReference type="NCBI Taxonomy" id="4792"/>
    <lineage>
        <taxon>Eukaryota</taxon>
        <taxon>Sar</taxon>
        <taxon>Stramenopiles</taxon>
        <taxon>Oomycota</taxon>
        <taxon>Peronosporomycetes</taxon>
        <taxon>Peronosporales</taxon>
        <taxon>Peronosporaceae</taxon>
        <taxon>Phytophthora</taxon>
    </lineage>
</organism>
<sequence>MSEHLDNRCRNERSALMSGMPTQRARLRARTNPRPSSPDRAQDLARSRLVKRASTSTSTSSFELHPTTNRF</sequence>
<dbReference type="EMBL" id="KI682730">
    <property type="protein sequence ID" value="ETL80482.1"/>
    <property type="molecule type" value="Genomic_DNA"/>
</dbReference>
<evidence type="ECO:0000256" key="1">
    <source>
        <dbReference type="SAM" id="MobiDB-lite"/>
    </source>
</evidence>
<dbReference type="VEuPathDB" id="FungiDB:PPTG_24192"/>
<name>W2K5T3_PHYNI</name>
<feature type="compositionally biased region" description="Basic and acidic residues" evidence="1">
    <location>
        <begin position="1"/>
        <end position="13"/>
    </location>
</feature>
<feature type="region of interest" description="Disordered" evidence="1">
    <location>
        <begin position="1"/>
        <end position="71"/>
    </location>
</feature>
<proteinExistence type="predicted"/>
<reference evidence="2" key="1">
    <citation type="submission" date="2013-11" db="EMBL/GenBank/DDBJ databases">
        <title>The Genome Sequence of Phytophthora parasitica CHvinca01.</title>
        <authorList>
            <consortium name="The Broad Institute Genomics Platform"/>
            <person name="Russ C."/>
            <person name="Tyler B."/>
            <person name="Panabieres F."/>
            <person name="Shan W."/>
            <person name="Tripathy S."/>
            <person name="Grunwald N."/>
            <person name="Machado M."/>
            <person name="Johnson C.S."/>
            <person name="Arredondo F."/>
            <person name="Hong C."/>
            <person name="Coffey M."/>
            <person name="Young S.K."/>
            <person name="Zeng Q."/>
            <person name="Gargeya S."/>
            <person name="Fitzgerald M."/>
            <person name="Abouelleil A."/>
            <person name="Alvarado L."/>
            <person name="Chapman S.B."/>
            <person name="Gainer-Dewar J."/>
            <person name="Goldberg J."/>
            <person name="Griggs A."/>
            <person name="Gujja S."/>
            <person name="Hansen M."/>
            <person name="Howarth C."/>
            <person name="Imamovic A."/>
            <person name="Ireland A."/>
            <person name="Larimer J."/>
            <person name="McCowan C."/>
            <person name="Murphy C."/>
            <person name="Pearson M."/>
            <person name="Poon T.W."/>
            <person name="Priest M."/>
            <person name="Roberts A."/>
            <person name="Saif S."/>
            <person name="Shea T."/>
            <person name="Sykes S."/>
            <person name="Wortman J."/>
            <person name="Nusbaum C."/>
            <person name="Birren B."/>
        </authorList>
    </citation>
    <scope>NUCLEOTIDE SEQUENCE [LARGE SCALE GENOMIC DNA]</scope>
    <source>
        <strain evidence="2">CHvinca01</strain>
    </source>
</reference>
<gene>
    <name evidence="2" type="ORF">L917_19029</name>
</gene>
<dbReference type="AlphaFoldDB" id="W2K5T3"/>
<dbReference type="Proteomes" id="UP000054423">
    <property type="component" value="Unassembled WGS sequence"/>
</dbReference>
<accession>W2K5T3</accession>
<protein>
    <submittedName>
        <fullName evidence="2">Uncharacterized protein</fullName>
    </submittedName>
</protein>
<evidence type="ECO:0000313" key="2">
    <source>
        <dbReference type="EMBL" id="ETL80482.1"/>
    </source>
</evidence>
<feature type="compositionally biased region" description="Polar residues" evidence="1">
    <location>
        <begin position="53"/>
        <end position="71"/>
    </location>
</feature>